<evidence type="ECO:0000313" key="1">
    <source>
        <dbReference type="Proteomes" id="UP000887565"/>
    </source>
</evidence>
<proteinExistence type="predicted"/>
<dbReference type="Proteomes" id="UP000887565">
    <property type="component" value="Unplaced"/>
</dbReference>
<reference evidence="2" key="1">
    <citation type="submission" date="2022-11" db="UniProtKB">
        <authorList>
            <consortium name="WormBaseParasite"/>
        </authorList>
    </citation>
    <scope>IDENTIFICATION</scope>
</reference>
<organism evidence="1 2">
    <name type="scientific">Romanomermis culicivorax</name>
    <name type="common">Nematode worm</name>
    <dbReference type="NCBI Taxonomy" id="13658"/>
    <lineage>
        <taxon>Eukaryota</taxon>
        <taxon>Metazoa</taxon>
        <taxon>Ecdysozoa</taxon>
        <taxon>Nematoda</taxon>
        <taxon>Enoplea</taxon>
        <taxon>Dorylaimia</taxon>
        <taxon>Mermithida</taxon>
        <taxon>Mermithoidea</taxon>
        <taxon>Mermithidae</taxon>
        <taxon>Romanomermis</taxon>
    </lineage>
</organism>
<dbReference type="AlphaFoldDB" id="A0A915J614"/>
<accession>A0A915J614</accession>
<sequence length="82" mass="9441">MCRKQHYSDLYLPPMTINLCVELKPTLRSELDYKILKRSKDSQLRFSRGQLDSTILLLDPNACTLHGPWGCGDTNNDDKTTR</sequence>
<dbReference type="WBParaSite" id="nRc.2.0.1.t21907-RA">
    <property type="protein sequence ID" value="nRc.2.0.1.t21907-RA"/>
    <property type="gene ID" value="nRc.2.0.1.g21907"/>
</dbReference>
<name>A0A915J614_ROMCU</name>
<evidence type="ECO:0000313" key="2">
    <source>
        <dbReference type="WBParaSite" id="nRc.2.0.1.t21907-RA"/>
    </source>
</evidence>
<protein>
    <submittedName>
        <fullName evidence="2">Uncharacterized protein</fullName>
    </submittedName>
</protein>
<keyword evidence="1" id="KW-1185">Reference proteome</keyword>